<protein>
    <recommendedName>
        <fullName evidence="2">protein-tyrosine-phosphatase</fullName>
        <ecNumber evidence="2">3.1.3.48</ecNumber>
    </recommendedName>
</protein>
<dbReference type="InterPro" id="IPR020422">
    <property type="entry name" value="TYR_PHOSPHATASE_DUAL_dom"/>
</dbReference>
<dbReference type="EC" id="3.1.3.48" evidence="2"/>
<dbReference type="InterPro" id="IPR016130">
    <property type="entry name" value="Tyr_Pase_AS"/>
</dbReference>
<evidence type="ECO:0000313" key="7">
    <source>
        <dbReference type="EMBL" id="CAH1991277.1"/>
    </source>
</evidence>
<evidence type="ECO:0000256" key="2">
    <source>
        <dbReference type="ARBA" id="ARBA00013064"/>
    </source>
</evidence>
<gene>
    <name evidence="7" type="ORF">ACAOBT_LOCUS20158</name>
</gene>
<dbReference type="Pfam" id="PF14671">
    <property type="entry name" value="DSPn"/>
    <property type="match status" value="1"/>
</dbReference>
<dbReference type="FunFam" id="3.90.190.10:FF:000006">
    <property type="entry name" value="Dual specificity protein phosphatase CDC14B"/>
    <property type="match status" value="1"/>
</dbReference>
<evidence type="ECO:0000259" key="6">
    <source>
        <dbReference type="PROSITE" id="PS50056"/>
    </source>
</evidence>
<dbReference type="Proteomes" id="UP001152888">
    <property type="component" value="Unassembled WGS sequence"/>
</dbReference>
<dbReference type="PANTHER" id="PTHR23339">
    <property type="entry name" value="TYROSINE SPECIFIC PROTEIN PHOSPHATASE AND DUAL SPECIFICITY PROTEIN PHOSPHATASE"/>
    <property type="match status" value="1"/>
</dbReference>
<dbReference type="PROSITE" id="PS50054">
    <property type="entry name" value="TYR_PHOSPHATASE_DUAL"/>
    <property type="match status" value="1"/>
</dbReference>
<sequence length="535" mass="60971">MMYLMGKLDKFTNTPAEIYNYVEVLNKQFYFAVLKSKGSVKLKNTTDSYFFCMDDDLVYDNYYADFGPLNISCLYKFCCEVRKLLRFAKGTRSVVYYTCSQLERKTNAACLIGCFAVIHLGFHPDEIWKILLELSPYKLYIDASQVACCFHLCIQDVLNAVHKAVQFNFFNFEDFNVSEYDMYDLLQYGDINWLVPRKFLAFIGPSENNQGHPPGYYLKYFLKNDVKYVIRLNQACYDSKVFINAGIQHVDLIFPDGTTPPRDVLIRFLDIAEMGPGAIAVHCKAGLGRTGSLIGAYLIKHYHLTAREAIGWMRLCRPGSVIGYQQIWLEKLEPWLWKIGNHYRMRKFGASDKLPRHRYGIYSKQWPLDRERILVEARKKIQINLPRSDNDKASSQLNQKRVTSNTGYLHGKQMANLGSTAMKGNFKALFDGTPDSTTSARESTFYQGVSKLINTQHHSSKSNQHTSLLSQVANSMRHSAPSHQRILPSNAVSGLLTAVPIHASEATQKSQWATQGDKLNEIKVARLMANAHSAN</sequence>
<proteinExistence type="inferred from homology"/>
<dbReference type="CDD" id="cd17657">
    <property type="entry name" value="CDC14_N"/>
    <property type="match status" value="1"/>
</dbReference>
<dbReference type="InterPro" id="IPR050561">
    <property type="entry name" value="PTP"/>
</dbReference>
<dbReference type="InterPro" id="IPR000387">
    <property type="entry name" value="Tyr_Pase_dom"/>
</dbReference>
<dbReference type="SUPFAM" id="SSF52799">
    <property type="entry name" value="(Phosphotyrosine protein) phosphatases II"/>
    <property type="match status" value="2"/>
</dbReference>
<keyword evidence="4" id="KW-0904">Protein phosphatase</keyword>
<dbReference type="AlphaFoldDB" id="A0A9P0PNU6"/>
<dbReference type="GO" id="GO:0051301">
    <property type="term" value="P:cell division"/>
    <property type="evidence" value="ECO:0007669"/>
    <property type="project" value="UniProtKB-KW"/>
</dbReference>
<dbReference type="Gene3D" id="3.90.190.10">
    <property type="entry name" value="Protein tyrosine phosphatase superfamily"/>
    <property type="match status" value="2"/>
</dbReference>
<dbReference type="PROSITE" id="PS50056">
    <property type="entry name" value="TYR_PHOSPHATASE_2"/>
    <property type="match status" value="1"/>
</dbReference>
<evidence type="ECO:0000256" key="4">
    <source>
        <dbReference type="ARBA" id="ARBA00022912"/>
    </source>
</evidence>
<comment type="similarity">
    <text evidence="1">Belongs to the protein-tyrosine phosphatase family. Non-receptor class CDC14 subfamily.</text>
</comment>
<feature type="domain" description="Tyrosine specific protein phosphatases" evidence="6">
    <location>
        <begin position="263"/>
        <end position="328"/>
    </location>
</feature>
<dbReference type="InterPro" id="IPR044506">
    <property type="entry name" value="CDC14_C"/>
</dbReference>
<dbReference type="SMART" id="SM00195">
    <property type="entry name" value="DSPc"/>
    <property type="match status" value="1"/>
</dbReference>
<keyword evidence="3" id="KW-0378">Hydrolase</keyword>
<evidence type="ECO:0000313" key="8">
    <source>
        <dbReference type="Proteomes" id="UP001152888"/>
    </source>
</evidence>
<name>A0A9P0PNU6_ACAOB</name>
<dbReference type="CDD" id="cd14499">
    <property type="entry name" value="CDC14_C"/>
    <property type="match status" value="1"/>
</dbReference>
<dbReference type="InterPro" id="IPR029260">
    <property type="entry name" value="DSPn"/>
</dbReference>
<evidence type="ECO:0000256" key="1">
    <source>
        <dbReference type="ARBA" id="ARBA00007315"/>
    </source>
</evidence>
<dbReference type="Pfam" id="PF22785">
    <property type="entry name" value="Tc-R-P"/>
    <property type="match status" value="1"/>
</dbReference>
<dbReference type="PROSITE" id="PS00383">
    <property type="entry name" value="TYR_PHOSPHATASE_1"/>
    <property type="match status" value="1"/>
</dbReference>
<accession>A0A9P0PNU6</accession>
<comment type="caution">
    <text evidence="7">The sequence shown here is derived from an EMBL/GenBank/DDBJ whole genome shotgun (WGS) entry which is preliminary data.</text>
</comment>
<dbReference type="InterPro" id="IPR029021">
    <property type="entry name" value="Prot-tyrosine_phosphatase-like"/>
</dbReference>
<organism evidence="7 8">
    <name type="scientific">Acanthoscelides obtectus</name>
    <name type="common">Bean weevil</name>
    <name type="synonym">Bruchus obtectus</name>
    <dbReference type="NCBI Taxonomy" id="200917"/>
    <lineage>
        <taxon>Eukaryota</taxon>
        <taxon>Metazoa</taxon>
        <taxon>Ecdysozoa</taxon>
        <taxon>Arthropoda</taxon>
        <taxon>Hexapoda</taxon>
        <taxon>Insecta</taxon>
        <taxon>Pterygota</taxon>
        <taxon>Neoptera</taxon>
        <taxon>Endopterygota</taxon>
        <taxon>Coleoptera</taxon>
        <taxon>Polyphaga</taxon>
        <taxon>Cucujiformia</taxon>
        <taxon>Chrysomeloidea</taxon>
        <taxon>Chrysomelidae</taxon>
        <taxon>Bruchinae</taxon>
        <taxon>Bruchini</taxon>
        <taxon>Acanthoscelides</taxon>
    </lineage>
</organism>
<dbReference type="GO" id="GO:0004725">
    <property type="term" value="F:protein tyrosine phosphatase activity"/>
    <property type="evidence" value="ECO:0007669"/>
    <property type="project" value="UniProtKB-EC"/>
</dbReference>
<feature type="domain" description="Tyrosine-protein phosphatase" evidence="5">
    <location>
        <begin position="190"/>
        <end position="341"/>
    </location>
</feature>
<evidence type="ECO:0000259" key="5">
    <source>
        <dbReference type="PROSITE" id="PS50054"/>
    </source>
</evidence>
<evidence type="ECO:0000256" key="3">
    <source>
        <dbReference type="ARBA" id="ARBA00022801"/>
    </source>
</evidence>
<dbReference type="OrthoDB" id="266663at2759"/>
<dbReference type="EMBL" id="CAKOFQ010007109">
    <property type="protein sequence ID" value="CAH1991277.1"/>
    <property type="molecule type" value="Genomic_DNA"/>
</dbReference>
<keyword evidence="8" id="KW-1185">Reference proteome</keyword>
<reference evidence="7" key="1">
    <citation type="submission" date="2022-03" db="EMBL/GenBank/DDBJ databases">
        <authorList>
            <person name="Sayadi A."/>
        </authorList>
    </citation>
    <scope>NUCLEOTIDE SEQUENCE</scope>
</reference>